<protein>
    <submittedName>
        <fullName evidence="10">Branched-chain amino acid ABC transporter permease</fullName>
    </submittedName>
</protein>
<dbReference type="Proteomes" id="UP001596270">
    <property type="component" value="Unassembled WGS sequence"/>
</dbReference>
<feature type="transmembrane region" description="Helical" evidence="9">
    <location>
        <begin position="140"/>
        <end position="158"/>
    </location>
</feature>
<reference evidence="11" key="1">
    <citation type="journal article" date="2019" name="Int. J. Syst. Evol. Microbiol.">
        <title>The Global Catalogue of Microorganisms (GCM) 10K type strain sequencing project: providing services to taxonomists for standard genome sequencing and annotation.</title>
        <authorList>
            <consortium name="The Broad Institute Genomics Platform"/>
            <consortium name="The Broad Institute Genome Sequencing Center for Infectious Disease"/>
            <person name="Wu L."/>
            <person name="Ma J."/>
        </authorList>
    </citation>
    <scope>NUCLEOTIDE SEQUENCE [LARGE SCALE GENOMIC DNA]</scope>
    <source>
        <strain evidence="11">CCUG 39402</strain>
    </source>
</reference>
<dbReference type="Pfam" id="PF02653">
    <property type="entry name" value="BPD_transp_2"/>
    <property type="match status" value="1"/>
</dbReference>
<name>A0ABW1TYQ7_9BURK</name>
<evidence type="ECO:0000256" key="2">
    <source>
        <dbReference type="ARBA" id="ARBA00022448"/>
    </source>
</evidence>
<evidence type="ECO:0000256" key="4">
    <source>
        <dbReference type="ARBA" id="ARBA00022692"/>
    </source>
</evidence>
<feature type="transmembrane region" description="Helical" evidence="9">
    <location>
        <begin position="49"/>
        <end position="78"/>
    </location>
</feature>
<gene>
    <name evidence="10" type="ORF">ACFQND_11575</name>
</gene>
<evidence type="ECO:0000256" key="6">
    <source>
        <dbReference type="ARBA" id="ARBA00022989"/>
    </source>
</evidence>
<evidence type="ECO:0000256" key="1">
    <source>
        <dbReference type="ARBA" id="ARBA00004651"/>
    </source>
</evidence>
<keyword evidence="11" id="KW-1185">Reference proteome</keyword>
<keyword evidence="2" id="KW-0813">Transport</keyword>
<dbReference type="EMBL" id="JBHSRS010000018">
    <property type="protein sequence ID" value="MFC6281873.1"/>
    <property type="molecule type" value="Genomic_DNA"/>
</dbReference>
<comment type="caution">
    <text evidence="10">The sequence shown here is derived from an EMBL/GenBank/DDBJ whole genome shotgun (WGS) entry which is preliminary data.</text>
</comment>
<dbReference type="InterPro" id="IPR052157">
    <property type="entry name" value="BCAA_transport_permease"/>
</dbReference>
<accession>A0ABW1TYQ7</accession>
<evidence type="ECO:0000256" key="8">
    <source>
        <dbReference type="ARBA" id="ARBA00037998"/>
    </source>
</evidence>
<feature type="transmembrane region" description="Helical" evidence="9">
    <location>
        <begin position="186"/>
        <end position="207"/>
    </location>
</feature>
<evidence type="ECO:0000313" key="11">
    <source>
        <dbReference type="Proteomes" id="UP001596270"/>
    </source>
</evidence>
<feature type="transmembrane region" description="Helical" evidence="9">
    <location>
        <begin position="90"/>
        <end position="113"/>
    </location>
</feature>
<keyword evidence="4 9" id="KW-0812">Transmembrane</keyword>
<organism evidence="10 11">
    <name type="scientific">Polaromonas aquatica</name>
    <dbReference type="NCBI Taxonomy" id="332657"/>
    <lineage>
        <taxon>Bacteria</taxon>
        <taxon>Pseudomonadati</taxon>
        <taxon>Pseudomonadota</taxon>
        <taxon>Betaproteobacteria</taxon>
        <taxon>Burkholderiales</taxon>
        <taxon>Comamonadaceae</taxon>
        <taxon>Polaromonas</taxon>
    </lineage>
</organism>
<keyword evidence="5" id="KW-0029">Amino-acid transport</keyword>
<feature type="transmembrane region" description="Helical" evidence="9">
    <location>
        <begin position="264"/>
        <end position="283"/>
    </location>
</feature>
<feature type="transmembrane region" description="Helical" evidence="9">
    <location>
        <begin position="227"/>
        <end position="252"/>
    </location>
</feature>
<sequence>MDQLPNLLLSGISTGSVYALVALGFNVIFKSTGAINFAQGEWVMMGGMVAAAVYAANAPIGLAVLCSIVTVVVFALLSERFIVRRLPVQSPLTVTLVMIAVAICFKSLVMIVLGKNPMDLPSFSGSSPIVIGSLRIHPQTLWIVLACAVVMVSAHWFFERTVLGRAMRAVAAQPEAAALCGMEPRLAMALSFGLAAAFGAIAGIVITPLTLTSFDHGTVLGFKGFSAAMLGGLGSLPGALVGGLLLGLLEALSGGYLSSHFKDAVAFIALLATLFFRPSGLFGRHAVERV</sequence>
<evidence type="ECO:0000256" key="3">
    <source>
        <dbReference type="ARBA" id="ARBA00022475"/>
    </source>
</evidence>
<evidence type="ECO:0000256" key="5">
    <source>
        <dbReference type="ARBA" id="ARBA00022970"/>
    </source>
</evidence>
<comment type="subcellular location">
    <subcellularLocation>
        <location evidence="1">Cell membrane</location>
        <topology evidence="1">Multi-pass membrane protein</topology>
    </subcellularLocation>
</comment>
<evidence type="ECO:0000256" key="9">
    <source>
        <dbReference type="SAM" id="Phobius"/>
    </source>
</evidence>
<evidence type="ECO:0000313" key="10">
    <source>
        <dbReference type="EMBL" id="MFC6281873.1"/>
    </source>
</evidence>
<dbReference type="PANTHER" id="PTHR11795">
    <property type="entry name" value="BRANCHED-CHAIN AMINO ACID TRANSPORT SYSTEM PERMEASE PROTEIN LIVH"/>
    <property type="match status" value="1"/>
</dbReference>
<dbReference type="CDD" id="cd06582">
    <property type="entry name" value="TM_PBP1_LivH_like"/>
    <property type="match status" value="1"/>
</dbReference>
<keyword evidence="6 9" id="KW-1133">Transmembrane helix</keyword>
<feature type="transmembrane region" description="Helical" evidence="9">
    <location>
        <begin position="7"/>
        <end position="29"/>
    </location>
</feature>
<dbReference type="PANTHER" id="PTHR11795:SF450">
    <property type="entry name" value="ABC TRANSPORTER PERMEASE PROTEIN"/>
    <property type="match status" value="1"/>
</dbReference>
<comment type="similarity">
    <text evidence="8">Belongs to the binding-protein-dependent transport system permease family. LivHM subfamily.</text>
</comment>
<dbReference type="InterPro" id="IPR001851">
    <property type="entry name" value="ABC_transp_permease"/>
</dbReference>
<keyword evidence="7 9" id="KW-0472">Membrane</keyword>
<evidence type="ECO:0000256" key="7">
    <source>
        <dbReference type="ARBA" id="ARBA00023136"/>
    </source>
</evidence>
<dbReference type="RefSeq" id="WP_371438528.1">
    <property type="nucleotide sequence ID" value="NZ_JBHSRS010000018.1"/>
</dbReference>
<keyword evidence="3" id="KW-1003">Cell membrane</keyword>
<proteinExistence type="inferred from homology"/>